<proteinExistence type="inferred from homology"/>
<feature type="transmembrane region" description="Helical" evidence="6">
    <location>
        <begin position="168"/>
        <end position="187"/>
    </location>
</feature>
<dbReference type="EMBL" id="LGUB01000572">
    <property type="protein sequence ID" value="KRH92945.1"/>
    <property type="molecule type" value="Genomic_DNA"/>
</dbReference>
<feature type="transmembrane region" description="Helical" evidence="6">
    <location>
        <begin position="406"/>
        <end position="428"/>
    </location>
</feature>
<gene>
    <name evidence="8" type="ORF">M153_1989000385</name>
</gene>
<keyword evidence="5 6" id="KW-0472">Membrane</keyword>
<reference evidence="8 9" key="1">
    <citation type="submission" date="2015-07" db="EMBL/GenBank/DDBJ databases">
        <title>The genome of Pseudoloma neurophilia, a relevant intracellular parasite of the zebrafish.</title>
        <authorList>
            <person name="Ndikumana S."/>
            <person name="Pelin A."/>
            <person name="Sanders J."/>
            <person name="Corradi N."/>
        </authorList>
    </citation>
    <scope>NUCLEOTIDE SEQUENCE [LARGE SCALE GENOMIC DNA]</scope>
    <source>
        <strain evidence="8 9">MK1</strain>
    </source>
</reference>
<dbReference type="InterPro" id="IPR024989">
    <property type="entry name" value="MFS_assoc_dom"/>
</dbReference>
<sequence>MLEEWAIPLKMLYFFVNFQYYSFYNYRPNFAEVNGMSKAVFGHLFGFVLLLCFFTNSFIATVNDKFERSKLLICALLIASCISFELFYIIPDGLFFFWSVMLIYSLCSTALPALLDKFAIEYLAKENHLNPATYGNQRLFGSLGYLFSNFVVEAIVRPPGQKFNFAKLAFLVPIVTIPAVLITLYVVKNYESSHSRSDIETGFVSLLKNREYMFFIFIIFLNGLSRAGMTLFLTIYHDKVLNLSPYDLSSGGNFLTRAFLYVFGLFNKRPMSTVAFCAVVIEILIMFQSRKIISYMGLYWPLLFAQIAQFIRFVGYYAMPYDNKHVFAYSCLLETMKGINFGLTHSSAVHIANKLCPAYLKTTSQMIYTGTFQALGSFFAGQLFGGIFSKSTGGNTPEEKSKEFDLFFMTNMGITITCIVLFIVKYGFYDRTLTFRRTEHDSITQIKKEIKHKNKQEKTVQIEGNKEKM</sequence>
<dbReference type="InterPro" id="IPR036259">
    <property type="entry name" value="MFS_trans_sf"/>
</dbReference>
<comment type="caution">
    <text evidence="8">The sequence shown here is derived from an EMBL/GenBank/DDBJ whole genome shotgun (WGS) entry which is preliminary data.</text>
</comment>
<evidence type="ECO:0000313" key="8">
    <source>
        <dbReference type="EMBL" id="KRH92945.1"/>
    </source>
</evidence>
<evidence type="ECO:0000256" key="4">
    <source>
        <dbReference type="ARBA" id="ARBA00022989"/>
    </source>
</evidence>
<evidence type="ECO:0000256" key="1">
    <source>
        <dbReference type="ARBA" id="ARBA00004141"/>
    </source>
</evidence>
<feature type="transmembrane region" description="Helical" evidence="6">
    <location>
        <begin position="71"/>
        <end position="90"/>
    </location>
</feature>
<organism evidence="8 9">
    <name type="scientific">Pseudoloma neurophilia</name>
    <dbReference type="NCBI Taxonomy" id="146866"/>
    <lineage>
        <taxon>Eukaryota</taxon>
        <taxon>Fungi</taxon>
        <taxon>Fungi incertae sedis</taxon>
        <taxon>Microsporidia</taxon>
        <taxon>Pseudoloma</taxon>
    </lineage>
</organism>
<feature type="transmembrane region" description="Helical" evidence="6">
    <location>
        <begin position="96"/>
        <end position="118"/>
    </location>
</feature>
<comment type="subcellular location">
    <subcellularLocation>
        <location evidence="1">Membrane</location>
        <topology evidence="1">Multi-pass membrane protein</topology>
    </subcellularLocation>
</comment>
<evidence type="ECO:0000256" key="3">
    <source>
        <dbReference type="ARBA" id="ARBA00022692"/>
    </source>
</evidence>
<feature type="domain" description="Major facilitator superfamily associated" evidence="7">
    <location>
        <begin position="8"/>
        <end position="390"/>
    </location>
</feature>
<keyword evidence="3 6" id="KW-0812">Transmembrane</keyword>
<evidence type="ECO:0000256" key="2">
    <source>
        <dbReference type="ARBA" id="ARBA00005241"/>
    </source>
</evidence>
<dbReference type="GO" id="GO:0016020">
    <property type="term" value="C:membrane"/>
    <property type="evidence" value="ECO:0007669"/>
    <property type="project" value="UniProtKB-SubCell"/>
</dbReference>
<comment type="similarity">
    <text evidence="2">Belongs to the major facilitator superfamily. MFSD6 family.</text>
</comment>
<feature type="transmembrane region" description="Helical" evidence="6">
    <location>
        <begin position="299"/>
        <end position="319"/>
    </location>
</feature>
<dbReference type="Pfam" id="PF12832">
    <property type="entry name" value="MFS_1_like"/>
    <property type="match status" value="1"/>
</dbReference>
<evidence type="ECO:0000256" key="5">
    <source>
        <dbReference type="ARBA" id="ARBA00023136"/>
    </source>
</evidence>
<feature type="transmembrane region" description="Helical" evidence="6">
    <location>
        <begin position="40"/>
        <end position="59"/>
    </location>
</feature>
<dbReference type="Gene3D" id="1.20.1250.20">
    <property type="entry name" value="MFS general substrate transporter like domains"/>
    <property type="match status" value="2"/>
</dbReference>
<dbReference type="PANTHER" id="PTHR16172:SF41">
    <property type="entry name" value="MAJOR FACILITATOR SUPERFAMILY DOMAIN-CONTAINING PROTEIN 6-LIKE"/>
    <property type="match status" value="1"/>
</dbReference>
<dbReference type="OrthoDB" id="515887at2759"/>
<keyword evidence="4 6" id="KW-1133">Transmembrane helix</keyword>
<dbReference type="Proteomes" id="UP000051530">
    <property type="component" value="Unassembled WGS sequence"/>
</dbReference>
<protein>
    <submittedName>
        <fullName evidence="8">Major Facilitator Superfamily (MFS)</fullName>
    </submittedName>
</protein>
<evidence type="ECO:0000313" key="9">
    <source>
        <dbReference type="Proteomes" id="UP000051530"/>
    </source>
</evidence>
<evidence type="ECO:0000256" key="6">
    <source>
        <dbReference type="SAM" id="Phobius"/>
    </source>
</evidence>
<feature type="transmembrane region" description="Helical" evidence="6">
    <location>
        <begin position="270"/>
        <end position="287"/>
    </location>
</feature>
<dbReference type="VEuPathDB" id="MicrosporidiaDB:M153_1989000385"/>
<dbReference type="AlphaFoldDB" id="A0A0R0M1Q7"/>
<evidence type="ECO:0000259" key="7">
    <source>
        <dbReference type="Pfam" id="PF12832"/>
    </source>
</evidence>
<dbReference type="InterPro" id="IPR051717">
    <property type="entry name" value="MFS_MFSD6"/>
</dbReference>
<feature type="transmembrane region" description="Helical" evidence="6">
    <location>
        <begin position="212"/>
        <end position="236"/>
    </location>
</feature>
<dbReference type="PANTHER" id="PTHR16172">
    <property type="entry name" value="MAJOR FACILITATOR SUPERFAMILY DOMAIN-CONTAINING PROTEIN 6-LIKE"/>
    <property type="match status" value="1"/>
</dbReference>
<name>A0A0R0M1Q7_9MICR</name>
<accession>A0A0R0M1Q7</accession>
<dbReference type="SUPFAM" id="SSF103473">
    <property type="entry name" value="MFS general substrate transporter"/>
    <property type="match status" value="1"/>
</dbReference>
<keyword evidence="9" id="KW-1185">Reference proteome</keyword>